<feature type="compositionally biased region" description="Basic and acidic residues" evidence="1">
    <location>
        <begin position="36"/>
        <end position="54"/>
    </location>
</feature>
<feature type="region of interest" description="Disordered" evidence="1">
    <location>
        <begin position="397"/>
        <end position="419"/>
    </location>
</feature>
<name>A0A6A6QZL2_9PEZI</name>
<evidence type="ECO:0000313" key="3">
    <source>
        <dbReference type="EMBL" id="KAF2497444.1"/>
    </source>
</evidence>
<dbReference type="InterPro" id="IPR003034">
    <property type="entry name" value="SAP_dom"/>
</dbReference>
<reference evidence="3" key="1">
    <citation type="journal article" date="2020" name="Stud. Mycol.">
        <title>101 Dothideomycetes genomes: a test case for predicting lifestyles and emergence of pathogens.</title>
        <authorList>
            <person name="Haridas S."/>
            <person name="Albert R."/>
            <person name="Binder M."/>
            <person name="Bloem J."/>
            <person name="Labutti K."/>
            <person name="Salamov A."/>
            <person name="Andreopoulos B."/>
            <person name="Baker S."/>
            <person name="Barry K."/>
            <person name="Bills G."/>
            <person name="Bluhm B."/>
            <person name="Cannon C."/>
            <person name="Castanera R."/>
            <person name="Culley D."/>
            <person name="Daum C."/>
            <person name="Ezra D."/>
            <person name="Gonzalez J."/>
            <person name="Henrissat B."/>
            <person name="Kuo A."/>
            <person name="Liang C."/>
            <person name="Lipzen A."/>
            <person name="Lutzoni F."/>
            <person name="Magnuson J."/>
            <person name="Mondo S."/>
            <person name="Nolan M."/>
            <person name="Ohm R."/>
            <person name="Pangilinan J."/>
            <person name="Park H.-J."/>
            <person name="Ramirez L."/>
            <person name="Alfaro M."/>
            <person name="Sun H."/>
            <person name="Tritt A."/>
            <person name="Yoshinaga Y."/>
            <person name="Zwiers L.-H."/>
            <person name="Turgeon B."/>
            <person name="Goodwin S."/>
            <person name="Spatafora J."/>
            <person name="Crous P."/>
            <person name="Grigoriev I."/>
        </authorList>
    </citation>
    <scope>NUCLEOTIDE SEQUENCE</scope>
    <source>
        <strain evidence="3">CBS 269.34</strain>
    </source>
</reference>
<feature type="compositionally biased region" description="Basic and acidic residues" evidence="1">
    <location>
        <begin position="211"/>
        <end position="224"/>
    </location>
</feature>
<evidence type="ECO:0000259" key="2">
    <source>
        <dbReference type="Pfam" id="PF02037"/>
    </source>
</evidence>
<gene>
    <name evidence="3" type="ORF">BU16DRAFT_314457</name>
</gene>
<organism evidence="3 4">
    <name type="scientific">Lophium mytilinum</name>
    <dbReference type="NCBI Taxonomy" id="390894"/>
    <lineage>
        <taxon>Eukaryota</taxon>
        <taxon>Fungi</taxon>
        <taxon>Dikarya</taxon>
        <taxon>Ascomycota</taxon>
        <taxon>Pezizomycotina</taxon>
        <taxon>Dothideomycetes</taxon>
        <taxon>Pleosporomycetidae</taxon>
        <taxon>Mytilinidiales</taxon>
        <taxon>Mytilinidiaceae</taxon>
        <taxon>Lophium</taxon>
    </lineage>
</organism>
<feature type="compositionally biased region" description="Basic and acidic residues" evidence="1">
    <location>
        <begin position="253"/>
        <end position="264"/>
    </location>
</feature>
<feature type="compositionally biased region" description="Polar residues" evidence="1">
    <location>
        <begin position="271"/>
        <end position="280"/>
    </location>
</feature>
<dbReference type="InterPro" id="IPR032552">
    <property type="entry name" value="RSB_motif"/>
</dbReference>
<feature type="compositionally biased region" description="Pro residues" evidence="1">
    <location>
        <begin position="92"/>
        <end position="124"/>
    </location>
</feature>
<evidence type="ECO:0000256" key="1">
    <source>
        <dbReference type="SAM" id="MobiDB-lite"/>
    </source>
</evidence>
<evidence type="ECO:0000313" key="4">
    <source>
        <dbReference type="Proteomes" id="UP000799750"/>
    </source>
</evidence>
<dbReference type="OrthoDB" id="5348404at2759"/>
<dbReference type="InterPro" id="IPR036361">
    <property type="entry name" value="SAP_dom_sf"/>
</dbReference>
<feature type="compositionally biased region" description="Basic and acidic residues" evidence="1">
    <location>
        <begin position="126"/>
        <end position="135"/>
    </location>
</feature>
<accession>A0A6A6QZL2</accession>
<dbReference type="CDD" id="cd12432">
    <property type="entry name" value="RRM_ACINU"/>
    <property type="match status" value="1"/>
</dbReference>
<proteinExistence type="predicted"/>
<feature type="region of interest" description="Disordered" evidence="1">
    <location>
        <begin position="36"/>
        <end position="293"/>
    </location>
</feature>
<dbReference type="Gene3D" id="1.10.720.30">
    <property type="entry name" value="SAP domain"/>
    <property type="match status" value="1"/>
</dbReference>
<feature type="region of interest" description="Disordered" evidence="1">
    <location>
        <begin position="435"/>
        <end position="510"/>
    </location>
</feature>
<dbReference type="Pfam" id="PF02037">
    <property type="entry name" value="SAP"/>
    <property type="match status" value="1"/>
</dbReference>
<feature type="compositionally biased region" description="Low complexity" evidence="1">
    <location>
        <begin position="56"/>
        <end position="74"/>
    </location>
</feature>
<protein>
    <recommendedName>
        <fullName evidence="2">SAP domain-containing protein</fullName>
    </recommendedName>
</protein>
<feature type="region of interest" description="Disordered" evidence="1">
    <location>
        <begin position="618"/>
        <end position="644"/>
    </location>
</feature>
<keyword evidence="4" id="KW-1185">Reference proteome</keyword>
<dbReference type="Pfam" id="PF16294">
    <property type="entry name" value="RSB_motif"/>
    <property type="match status" value="1"/>
</dbReference>
<sequence>MDYNKQTVTQLRALLKERHIPSTGLTRKAQIVEKLEEADHAAGAETVDKGKEEGTSPAASSEDAVEEVAAVAEDAPPETEPSVVAKEHTPPAKEPTPAPKEPTPPPKEATPPPKEATPSTPPPAENEAKSVEKEVPLPTVVEAPSIEPSRLNSEEMEADSKKRKRRSESPDVKADDIRSKKLRASGQGSEPSVEEVVHLEQDVLMEEEQDKADGDVVMEDKATEAETEVSTIPATEQTGAPEPSKPTPVSTSARERDSEKDNSSRFKSLFEQPTPTTNTPPVADTDTDRSVSPSLHPATAAIYIRNFMRPLQIPALRNHLIALASPPSSDPDPTILKTFFIDQIRTHAFVLFDSISAAARVRAALHGAIWPTERDRKSLWVDFVPEEHVESWIKTEEEAASDSRSGRGPARRYKVVYTPSGDGDVPARAVFQEENGNGARGSVDLSAHRGGPDAGGLGMPNAPTGPRGPAERRGTASALTTANSIPLTADRTQAKADDAEAPTPDPTKSFQTLDKLFSSTTAKPKLYFHPVAPERVEARLDALKAATSRNWDPDSSIRGRGRGRLDEKVRYGFEKDALMEFGPDFGPGAVQGWGGRGGGYRGRGGGFRGDFRGDSYRGGGMAGRLDRDGDRNFGGRWRGGRGGW</sequence>
<feature type="compositionally biased region" description="Polar residues" evidence="1">
    <location>
        <begin position="477"/>
        <end position="486"/>
    </location>
</feature>
<dbReference type="EMBL" id="MU004186">
    <property type="protein sequence ID" value="KAF2497444.1"/>
    <property type="molecule type" value="Genomic_DNA"/>
</dbReference>
<feature type="compositionally biased region" description="Basic and acidic residues" evidence="1">
    <location>
        <begin position="167"/>
        <end position="179"/>
    </location>
</feature>
<dbReference type="Proteomes" id="UP000799750">
    <property type="component" value="Unassembled WGS sequence"/>
</dbReference>
<feature type="domain" description="SAP" evidence="2">
    <location>
        <begin position="2"/>
        <end position="39"/>
    </location>
</feature>
<dbReference type="InterPro" id="IPR034257">
    <property type="entry name" value="Acinus_RRM"/>
</dbReference>
<feature type="compositionally biased region" description="Basic and acidic residues" evidence="1">
    <location>
        <begin position="624"/>
        <end position="633"/>
    </location>
</feature>
<dbReference type="AlphaFoldDB" id="A0A6A6QZL2"/>
<feature type="compositionally biased region" description="Polar residues" evidence="1">
    <location>
        <begin position="228"/>
        <end position="238"/>
    </location>
</feature>
<dbReference type="PANTHER" id="PTHR47031">
    <property type="entry name" value="SAP DNA-BINDING DOMAIN-CONTAINING PROTEIN"/>
    <property type="match status" value="1"/>
</dbReference>
<dbReference type="PANTHER" id="PTHR47031:SF3">
    <property type="entry name" value="SAP DOMAIN-CONTAINING PROTEIN"/>
    <property type="match status" value="1"/>
</dbReference>